<accession>A0A2T7FT01</accession>
<dbReference type="Pfam" id="PF06527">
    <property type="entry name" value="TniQ"/>
    <property type="match status" value="1"/>
</dbReference>
<reference evidence="2 3" key="1">
    <citation type="submission" date="2018-04" db="EMBL/GenBank/DDBJ databases">
        <title>Pelagivirga bohaiensis gen. nov., sp. nov., a bacterium isolated from the Bohai Sea.</title>
        <authorList>
            <person name="Ji X."/>
        </authorList>
    </citation>
    <scope>NUCLEOTIDE SEQUENCE [LARGE SCALE GENOMIC DNA]</scope>
    <source>
        <strain evidence="2 3">BH-SD16</strain>
    </source>
</reference>
<comment type="caution">
    <text evidence="2">The sequence shown here is derived from an EMBL/GenBank/DDBJ whole genome shotgun (WGS) entry which is preliminary data.</text>
</comment>
<organism evidence="2 3">
    <name type="scientific">Thalassorhabdomicrobium marinisediminis</name>
    <dbReference type="NCBI Taxonomy" id="2170577"/>
    <lineage>
        <taxon>Bacteria</taxon>
        <taxon>Pseudomonadati</taxon>
        <taxon>Pseudomonadota</taxon>
        <taxon>Alphaproteobacteria</taxon>
        <taxon>Rhodobacterales</taxon>
        <taxon>Paracoccaceae</taxon>
        <taxon>Thalassorhabdomicrobium</taxon>
    </lineage>
</organism>
<proteinExistence type="predicted"/>
<sequence>MALLPTLPLIPGESLTSYVNRVAKFHCNLSLTKFLRFFEISQQELLRPEPETLRRISDLTGQPAEDLANMSFLRAGTRLLTIMGETVHSEFTDLSTRPLCPECLLEDLGADSTSGGMPVGRLEWQMQPVRVCGKHGVVLQARNASTYVDRFRLLPELSAERAMLDEMMSKAQFHKPSRLQTYAIDRLNGCVGPAWLDEQRLDYAARACEMLGVILVAGTHIDLRAVTDAQWSAAGDLGFSYAMDGAEGIYAGLQVAFDQFVSKNAKGGPQKAFGRFYQWLQFNKNKKPAGPIRDVARDFILDHFSIEPGTNLMGDIVNERRVHSASSLARESGDHPKTINRAIILAGLADGDTEKVTATMTFDAKAAEELMDRIRTSISVRGLEGYLNCNRVQAQQLVRTGILPRLLPDGPRVVGSLKNVSRESADEFLEALMGEAKVVSTASEGALDIVAAAEKSRWPAIDIVRGILSGLFETVEVVSPSLKFKGILVDPREVRATLERNQLQGYIGVKEAVELLGMRQPNLNTLLRIRKADGSRYITERIVTNAKDVPVRLFPVEEIEQFLRDYVSLKEIADREKLSSKVMRAKIDGWGVAPITEGFELGRIWYRRVDLETADLENA</sequence>
<feature type="domain" description="TniQ" evidence="1">
    <location>
        <begin position="7"/>
        <end position="139"/>
    </location>
</feature>
<protein>
    <recommendedName>
        <fullName evidence="1">TniQ domain-containing protein</fullName>
    </recommendedName>
</protein>
<dbReference type="Proteomes" id="UP000244817">
    <property type="component" value="Unassembled WGS sequence"/>
</dbReference>
<dbReference type="InterPro" id="IPR009492">
    <property type="entry name" value="TniQ"/>
</dbReference>
<name>A0A2T7FT01_9RHOB</name>
<keyword evidence="3" id="KW-1185">Reference proteome</keyword>
<evidence type="ECO:0000313" key="3">
    <source>
        <dbReference type="Proteomes" id="UP000244817"/>
    </source>
</evidence>
<evidence type="ECO:0000313" key="2">
    <source>
        <dbReference type="EMBL" id="PVA05273.1"/>
    </source>
</evidence>
<gene>
    <name evidence="2" type="ORF">DC363_15745</name>
</gene>
<dbReference type="EMBL" id="QCYG01000012">
    <property type="protein sequence ID" value="PVA05273.1"/>
    <property type="molecule type" value="Genomic_DNA"/>
</dbReference>
<dbReference type="AlphaFoldDB" id="A0A2T7FT01"/>
<evidence type="ECO:0000259" key="1">
    <source>
        <dbReference type="Pfam" id="PF06527"/>
    </source>
</evidence>
<dbReference type="RefSeq" id="WP_108642120.1">
    <property type="nucleotide sequence ID" value="NZ_QCYG01000012.1"/>
</dbReference>
<dbReference type="OrthoDB" id="7595282at2"/>